<dbReference type="PROSITE" id="PS50835">
    <property type="entry name" value="IG_LIKE"/>
    <property type="match status" value="1"/>
</dbReference>
<dbReference type="Proteomes" id="UP000475037">
    <property type="component" value="Unassembled WGS sequence"/>
</dbReference>
<dbReference type="InterPro" id="IPR036179">
    <property type="entry name" value="Ig-like_dom_sf"/>
</dbReference>
<dbReference type="PANTHER" id="PTHR19343:SF24">
    <property type="entry name" value="T CELL RECEPTOR ALPHA VARIABLE 29_DELTA VARIABLE 5"/>
    <property type="match status" value="1"/>
</dbReference>
<keyword evidence="4" id="KW-0675">Receptor</keyword>
<dbReference type="PANTHER" id="PTHR19343">
    <property type="entry name" value="T CELL RECEPTOR ALPHA VARIABLE 1-2"/>
    <property type="match status" value="1"/>
</dbReference>
<dbReference type="InterPro" id="IPR013783">
    <property type="entry name" value="Ig-like_fold"/>
</dbReference>
<dbReference type="Gene3D" id="2.60.40.10">
    <property type="entry name" value="Immunoglobulins"/>
    <property type="match status" value="1"/>
</dbReference>
<dbReference type="AlphaFoldDB" id="A0A6G1AQV1"/>
<feature type="non-terminal residue" evidence="8">
    <location>
        <position position="1"/>
    </location>
</feature>
<evidence type="ECO:0000256" key="2">
    <source>
        <dbReference type="ARBA" id="ARBA00022859"/>
    </source>
</evidence>
<comment type="caution">
    <text evidence="8">The sequence shown here is derived from an EMBL/GenBank/DDBJ whole genome shotgun (WGS) entry which is preliminary data.</text>
</comment>
<evidence type="ECO:0000313" key="9">
    <source>
        <dbReference type="Proteomes" id="UP000475037"/>
    </source>
</evidence>
<dbReference type="SUPFAM" id="SSF48726">
    <property type="entry name" value="Immunoglobulin"/>
    <property type="match status" value="1"/>
</dbReference>
<dbReference type="InterPro" id="IPR051006">
    <property type="entry name" value="TCR_variable_domain"/>
</dbReference>
<dbReference type="InterPro" id="IPR013106">
    <property type="entry name" value="Ig_V-set"/>
</dbReference>
<evidence type="ECO:0000256" key="5">
    <source>
        <dbReference type="ARBA" id="ARBA00023319"/>
    </source>
</evidence>
<keyword evidence="1" id="KW-0732">Signal</keyword>
<evidence type="ECO:0000256" key="3">
    <source>
        <dbReference type="ARBA" id="ARBA00023130"/>
    </source>
</evidence>
<feature type="non-terminal residue" evidence="8">
    <location>
        <position position="120"/>
    </location>
</feature>
<dbReference type="SMART" id="SM00409">
    <property type="entry name" value="IG"/>
    <property type="match status" value="1"/>
</dbReference>
<accession>A0A6G1AQV1</accession>
<evidence type="ECO:0000259" key="7">
    <source>
        <dbReference type="PROSITE" id="PS50835"/>
    </source>
</evidence>
<feature type="domain" description="Ig-like" evidence="7">
    <location>
        <begin position="18"/>
        <end position="120"/>
    </location>
</feature>
<dbReference type="GO" id="GO:0002250">
    <property type="term" value="P:adaptive immune response"/>
    <property type="evidence" value="ECO:0007669"/>
    <property type="project" value="UniProtKB-KW"/>
</dbReference>
<organism evidence="8 9">
    <name type="scientific">Crocuta crocuta</name>
    <name type="common">Spotted hyena</name>
    <dbReference type="NCBI Taxonomy" id="9678"/>
    <lineage>
        <taxon>Eukaryota</taxon>
        <taxon>Metazoa</taxon>
        <taxon>Chordata</taxon>
        <taxon>Craniata</taxon>
        <taxon>Vertebrata</taxon>
        <taxon>Euteleostomi</taxon>
        <taxon>Mammalia</taxon>
        <taxon>Eutheria</taxon>
        <taxon>Laurasiatheria</taxon>
        <taxon>Carnivora</taxon>
        <taxon>Feliformia</taxon>
        <taxon>Hyaenidae</taxon>
        <taxon>Crocuta</taxon>
    </lineage>
</organism>
<sequence>ENLAFLGAMSTTKLFFFPTGSSNTQSITQYPSSAHGPEGESVSLHCRFTIHYSYYVMSWFRQLPNGKMTEIIYLYSDSTSTMKGRYSVSFQKGYKTLTLTITSLMPTDSGIYFCAVGETP</sequence>
<proteinExistence type="predicted"/>
<keyword evidence="9" id="KW-1185">Reference proteome</keyword>
<dbReference type="GO" id="GO:0042101">
    <property type="term" value="C:T cell receptor complex"/>
    <property type="evidence" value="ECO:0007669"/>
    <property type="project" value="UniProtKB-KW"/>
</dbReference>
<evidence type="ECO:0000313" key="8">
    <source>
        <dbReference type="EMBL" id="KAF0877930.1"/>
    </source>
</evidence>
<dbReference type="InterPro" id="IPR003599">
    <property type="entry name" value="Ig_sub"/>
</dbReference>
<dbReference type="InterPro" id="IPR007110">
    <property type="entry name" value="Ig-like_dom"/>
</dbReference>
<keyword evidence="6" id="KW-1279">T cell receptor</keyword>
<dbReference type="EMBL" id="VOAJ01004087">
    <property type="protein sequence ID" value="KAF0877930.1"/>
    <property type="molecule type" value="Genomic_DNA"/>
</dbReference>
<dbReference type="SMART" id="SM00406">
    <property type="entry name" value="IGv"/>
    <property type="match status" value="1"/>
</dbReference>
<evidence type="ECO:0000256" key="4">
    <source>
        <dbReference type="ARBA" id="ARBA00023170"/>
    </source>
</evidence>
<gene>
    <name evidence="8" type="primary">Tva1_7</name>
    <name evidence="8" type="ORF">FOF47_R22222</name>
</gene>
<dbReference type="Pfam" id="PF07686">
    <property type="entry name" value="V-set"/>
    <property type="match status" value="1"/>
</dbReference>
<keyword evidence="3" id="KW-1064">Adaptive immunity</keyword>
<protein>
    <submittedName>
        <fullName evidence="8">TVA1 protein</fullName>
    </submittedName>
</protein>
<keyword evidence="2" id="KW-0391">Immunity</keyword>
<keyword evidence="5" id="KW-0393">Immunoglobulin domain</keyword>
<name>A0A6G1AQV1_CROCR</name>
<reference evidence="8 9" key="1">
    <citation type="submission" date="2019-11" db="EMBL/GenBank/DDBJ databases">
        <authorList>
            <person name="Yang C."/>
            <person name="Li F."/>
        </authorList>
    </citation>
    <scope>NUCLEOTIDE SEQUENCE [LARGE SCALE GENOMIC DNA]</scope>
    <source>
        <strain evidence="8">KB4526</strain>
        <tissue evidence="8">Muscle</tissue>
    </source>
</reference>
<evidence type="ECO:0000256" key="1">
    <source>
        <dbReference type="ARBA" id="ARBA00022729"/>
    </source>
</evidence>
<evidence type="ECO:0000256" key="6">
    <source>
        <dbReference type="ARBA" id="ARBA00043266"/>
    </source>
</evidence>
<dbReference type="GO" id="GO:0042605">
    <property type="term" value="F:peptide antigen binding"/>
    <property type="evidence" value="ECO:0007669"/>
    <property type="project" value="TreeGrafter"/>
</dbReference>